<feature type="compositionally biased region" description="Basic and acidic residues" evidence="1">
    <location>
        <begin position="19"/>
        <end position="69"/>
    </location>
</feature>
<protein>
    <submittedName>
        <fullName evidence="2">Uncharacterized protein</fullName>
    </submittedName>
</protein>
<gene>
    <name evidence="2" type="ORF">HNY73_010755</name>
</gene>
<reference evidence="2" key="1">
    <citation type="journal article" date="2020" name="bioRxiv">
        <title>Chromosome-level reference genome of the European wasp spider Argiope bruennichi: a resource for studies on range expansion and evolutionary adaptation.</title>
        <authorList>
            <person name="Sheffer M.M."/>
            <person name="Hoppe A."/>
            <person name="Krehenwinkel H."/>
            <person name="Uhl G."/>
            <person name="Kuss A.W."/>
            <person name="Jensen L."/>
            <person name="Jensen C."/>
            <person name="Gillespie R.G."/>
            <person name="Hoff K.J."/>
            <person name="Prost S."/>
        </authorList>
    </citation>
    <scope>NUCLEOTIDE SEQUENCE</scope>
</reference>
<dbReference type="PANTHER" id="PTHR46601">
    <property type="entry name" value="ULP_PROTEASE DOMAIN-CONTAINING PROTEIN"/>
    <property type="match status" value="1"/>
</dbReference>
<feature type="region of interest" description="Disordered" evidence="1">
    <location>
        <begin position="95"/>
        <end position="157"/>
    </location>
</feature>
<feature type="region of interest" description="Disordered" evidence="1">
    <location>
        <begin position="1"/>
        <end position="78"/>
    </location>
</feature>
<keyword evidence="3" id="KW-1185">Reference proteome</keyword>
<proteinExistence type="predicted"/>
<dbReference type="EMBL" id="JABXBU010000030">
    <property type="protein sequence ID" value="KAF8785181.1"/>
    <property type="molecule type" value="Genomic_DNA"/>
</dbReference>
<feature type="compositionally biased region" description="Low complexity" evidence="1">
    <location>
        <begin position="95"/>
        <end position="110"/>
    </location>
</feature>
<comment type="caution">
    <text evidence="2">The sequence shown here is derived from an EMBL/GenBank/DDBJ whole genome shotgun (WGS) entry which is preliminary data.</text>
</comment>
<sequence length="518" mass="59618">MAKTKKECEKNKLARQKQKRECERKRRERIKSDPKLYEEAKKKERERYHARKEAGKIKSIHEMTSVREQRAKRKSWKACSRKYRAAKKNEQLVILSVDSPPSSPALPLVLNESTEPQDNFSSAQSQCASSETPINSYTSGKSRKESGRKKVKRSRSAAYRKIKKLEEELKAYKAKYSKYKSRYYREKGKKNERKDDTPSTKVKKLKFETLILLGICTHLSPVLKIVKTLVPNLKTIHFLNDGLSTQYRNRNTFYLIATHLPSVLLSAKEITWNYSEVGHGKGAPDGLGGTLKRTADALVARRKDISCFNQFVSELQKNLKSNEIIPIKEYEFSTLHENLKEEGERFIGTMKVHQVLWARAKPNVLHFRRLSCFQCIPTDICSHGYDKGVLSIQISPHQPGCSTNIIQKKSSSKKLKISDVYSDTDEEWSEDIPCKMQKTGECNAIKLVMTEDSLINTYVVAEFMGRKKTHHFVGMNLEENDCQEGGGKMYYGDFMTKIQTIPFRFHIAETYPGFTLEI</sequence>
<evidence type="ECO:0000313" key="3">
    <source>
        <dbReference type="Proteomes" id="UP000807504"/>
    </source>
</evidence>
<dbReference type="AlphaFoldDB" id="A0A8T0F2W8"/>
<organism evidence="2 3">
    <name type="scientific">Argiope bruennichi</name>
    <name type="common">Wasp spider</name>
    <name type="synonym">Aranea bruennichi</name>
    <dbReference type="NCBI Taxonomy" id="94029"/>
    <lineage>
        <taxon>Eukaryota</taxon>
        <taxon>Metazoa</taxon>
        <taxon>Ecdysozoa</taxon>
        <taxon>Arthropoda</taxon>
        <taxon>Chelicerata</taxon>
        <taxon>Arachnida</taxon>
        <taxon>Araneae</taxon>
        <taxon>Araneomorphae</taxon>
        <taxon>Entelegynae</taxon>
        <taxon>Araneoidea</taxon>
        <taxon>Araneidae</taxon>
        <taxon>Argiope</taxon>
    </lineage>
</organism>
<feature type="compositionally biased region" description="Basic residues" evidence="1">
    <location>
        <begin position="146"/>
        <end position="157"/>
    </location>
</feature>
<evidence type="ECO:0000256" key="1">
    <source>
        <dbReference type="SAM" id="MobiDB-lite"/>
    </source>
</evidence>
<feature type="compositionally biased region" description="Polar residues" evidence="1">
    <location>
        <begin position="111"/>
        <end position="138"/>
    </location>
</feature>
<reference evidence="2" key="2">
    <citation type="submission" date="2020-06" db="EMBL/GenBank/DDBJ databases">
        <authorList>
            <person name="Sheffer M."/>
        </authorList>
    </citation>
    <scope>NUCLEOTIDE SEQUENCE</scope>
</reference>
<accession>A0A8T0F2W8</accession>
<name>A0A8T0F2W8_ARGBR</name>
<dbReference type="Proteomes" id="UP000807504">
    <property type="component" value="Unassembled WGS sequence"/>
</dbReference>
<dbReference type="PANTHER" id="PTHR46601:SF1">
    <property type="entry name" value="ADF-H DOMAIN-CONTAINING PROTEIN"/>
    <property type="match status" value="1"/>
</dbReference>
<evidence type="ECO:0000313" key="2">
    <source>
        <dbReference type="EMBL" id="KAF8785181.1"/>
    </source>
</evidence>
<feature type="compositionally biased region" description="Basic and acidic residues" evidence="1">
    <location>
        <begin position="1"/>
        <end position="12"/>
    </location>
</feature>